<dbReference type="Pfam" id="PF01208">
    <property type="entry name" value="URO-D"/>
    <property type="match status" value="1"/>
</dbReference>
<dbReference type="GO" id="GO:0006779">
    <property type="term" value="P:porphyrin-containing compound biosynthetic process"/>
    <property type="evidence" value="ECO:0007669"/>
    <property type="project" value="InterPro"/>
</dbReference>
<name>A0A3E3INQ2_9FIRM</name>
<evidence type="ECO:0000259" key="1">
    <source>
        <dbReference type="Pfam" id="PF01208"/>
    </source>
</evidence>
<proteinExistence type="predicted"/>
<organism evidence="3 5">
    <name type="scientific">Eisenbergiella massiliensis</name>
    <dbReference type="NCBI Taxonomy" id="1720294"/>
    <lineage>
        <taxon>Bacteria</taxon>
        <taxon>Bacillati</taxon>
        <taxon>Bacillota</taxon>
        <taxon>Clostridia</taxon>
        <taxon>Lachnospirales</taxon>
        <taxon>Lachnospiraceae</taxon>
        <taxon>Eisenbergiella</taxon>
    </lineage>
</organism>
<feature type="domain" description="Uroporphyrinogen decarboxylase (URO-D)" evidence="1">
    <location>
        <begin position="69"/>
        <end position="311"/>
    </location>
</feature>
<comment type="caution">
    <text evidence="3">The sequence shown here is derived from an EMBL/GenBank/DDBJ whole genome shotgun (WGS) entry which is preliminary data.</text>
</comment>
<evidence type="ECO:0000313" key="5">
    <source>
        <dbReference type="Proteomes" id="UP000261166"/>
    </source>
</evidence>
<accession>A0A3E3INQ2</accession>
<evidence type="ECO:0000313" key="2">
    <source>
        <dbReference type="EMBL" id="RGE58771.1"/>
    </source>
</evidence>
<evidence type="ECO:0000313" key="4">
    <source>
        <dbReference type="Proteomes" id="UP000260812"/>
    </source>
</evidence>
<dbReference type="SUPFAM" id="SSF51726">
    <property type="entry name" value="UROD/MetE-like"/>
    <property type="match status" value="1"/>
</dbReference>
<dbReference type="EMBL" id="QVLV01000010">
    <property type="protein sequence ID" value="RGE58771.1"/>
    <property type="molecule type" value="Genomic_DNA"/>
</dbReference>
<reference evidence="3 5" key="1">
    <citation type="submission" date="2018-08" db="EMBL/GenBank/DDBJ databases">
        <title>A genome reference for cultivated species of the human gut microbiota.</title>
        <authorList>
            <person name="Zou Y."/>
            <person name="Xue W."/>
            <person name="Luo G."/>
        </authorList>
    </citation>
    <scope>NUCLEOTIDE SEQUENCE [LARGE SCALE GENOMIC DNA]</scope>
    <source>
        <strain evidence="3 5">AF26-4BH</strain>
        <strain evidence="2">TF05-5AC</strain>
    </source>
</reference>
<dbReference type="InterPro" id="IPR038071">
    <property type="entry name" value="UROD/MetE-like_sf"/>
</dbReference>
<dbReference type="RefSeq" id="WP_025490353.1">
    <property type="nucleotide sequence ID" value="NZ_CALBAU010000391.1"/>
</dbReference>
<evidence type="ECO:0000313" key="3">
    <source>
        <dbReference type="EMBL" id="RGE68663.1"/>
    </source>
</evidence>
<gene>
    <name evidence="3" type="ORF">DWY69_19590</name>
    <name evidence="2" type="ORF">DXC51_15255</name>
</gene>
<dbReference type="InterPro" id="IPR000257">
    <property type="entry name" value="Uroporphyrinogen_deCOase"/>
</dbReference>
<dbReference type="Proteomes" id="UP000261166">
    <property type="component" value="Unassembled WGS sequence"/>
</dbReference>
<dbReference type="Gene3D" id="3.20.20.210">
    <property type="match status" value="1"/>
</dbReference>
<protein>
    <recommendedName>
        <fullName evidence="1">Uroporphyrinogen decarboxylase (URO-D) domain-containing protein</fullName>
    </recommendedName>
</protein>
<dbReference type="GO" id="GO:0004853">
    <property type="term" value="F:uroporphyrinogen decarboxylase activity"/>
    <property type="evidence" value="ECO:0007669"/>
    <property type="project" value="InterPro"/>
</dbReference>
<dbReference type="AlphaFoldDB" id="A0A3E3INQ2"/>
<sequence>MTYQKKENLRQMLEGKPHAHVPVSFFQHLNPWELSGEACVEAHIRFCRRTEPDFLKIMHDGLTAPVDLNLTELSELKAYRPGFQNNPYIRKYLDRAARINDRLAGDTDTWCNVFSPFTLLRRIGEERFFTFFREDPQAIRDVLLFLGEDLAYLSRKLIEDAGCMGIFLALQGAESGLFTPEEFSDFIAPSEQLVITAMEESSPYNILHFCGWNQIKNQLELWKDYPANTVNWAIYVENLPLTEGRKMFGMRNCMGGFDNRRGKLLYAGTEKEIRQETVNILETYRKAFGSMDGLMLGADCSFLPDFETQRFCWVTDELRNWERRTAYVAR</sequence>
<dbReference type="OrthoDB" id="7375127at2"/>
<dbReference type="EMBL" id="QVLU01000019">
    <property type="protein sequence ID" value="RGE68663.1"/>
    <property type="molecule type" value="Genomic_DNA"/>
</dbReference>
<keyword evidence="4" id="KW-1185">Reference proteome</keyword>
<dbReference type="GeneID" id="97988184"/>
<dbReference type="Proteomes" id="UP000260812">
    <property type="component" value="Unassembled WGS sequence"/>
</dbReference>